<sequence length="107" mass="11837">GILEGLVIVIDRGFHRLFILSDSQEAVQVAQWSGTKVSMSTLVKRINILLANLAHWSILHVSKDYNKEVDSLAKMSVGSSGKELVYWGSCVRTSALARVLIFVSDVY</sequence>
<accession>A0A7J8M9L8</accession>
<dbReference type="Proteomes" id="UP000593572">
    <property type="component" value="Unassembled WGS sequence"/>
</dbReference>
<dbReference type="InterPro" id="IPR002156">
    <property type="entry name" value="RNaseH_domain"/>
</dbReference>
<dbReference type="Pfam" id="PF13456">
    <property type="entry name" value="RVT_3"/>
    <property type="match status" value="1"/>
</dbReference>
<evidence type="ECO:0000313" key="2">
    <source>
        <dbReference type="EMBL" id="MBA0561408.1"/>
    </source>
</evidence>
<keyword evidence="3" id="KW-1185">Reference proteome</keyword>
<dbReference type="SUPFAM" id="SSF53098">
    <property type="entry name" value="Ribonuclease H-like"/>
    <property type="match status" value="1"/>
</dbReference>
<dbReference type="GO" id="GO:0004523">
    <property type="term" value="F:RNA-DNA hybrid ribonuclease activity"/>
    <property type="evidence" value="ECO:0007669"/>
    <property type="project" value="InterPro"/>
</dbReference>
<dbReference type="PANTHER" id="PTHR47723:SF19">
    <property type="entry name" value="POLYNUCLEOTIDYL TRANSFERASE, RIBONUCLEASE H-LIKE SUPERFAMILY PROTEIN"/>
    <property type="match status" value="1"/>
</dbReference>
<dbReference type="InterPro" id="IPR012337">
    <property type="entry name" value="RNaseH-like_sf"/>
</dbReference>
<dbReference type="AlphaFoldDB" id="A0A7J8M9L8"/>
<protein>
    <recommendedName>
        <fullName evidence="1">RNase H type-1 domain-containing protein</fullName>
    </recommendedName>
</protein>
<proteinExistence type="predicted"/>
<dbReference type="Gene3D" id="3.30.420.10">
    <property type="entry name" value="Ribonuclease H-like superfamily/Ribonuclease H"/>
    <property type="match status" value="1"/>
</dbReference>
<dbReference type="InterPro" id="IPR053151">
    <property type="entry name" value="RNase_H-like"/>
</dbReference>
<dbReference type="EMBL" id="JABEZX010000007">
    <property type="protein sequence ID" value="MBA0561408.1"/>
    <property type="molecule type" value="Genomic_DNA"/>
</dbReference>
<name>A0A7J8M9L8_9ROSI</name>
<organism evidence="2 3">
    <name type="scientific">Gossypium lobatum</name>
    <dbReference type="NCBI Taxonomy" id="34289"/>
    <lineage>
        <taxon>Eukaryota</taxon>
        <taxon>Viridiplantae</taxon>
        <taxon>Streptophyta</taxon>
        <taxon>Embryophyta</taxon>
        <taxon>Tracheophyta</taxon>
        <taxon>Spermatophyta</taxon>
        <taxon>Magnoliopsida</taxon>
        <taxon>eudicotyledons</taxon>
        <taxon>Gunneridae</taxon>
        <taxon>Pentapetalae</taxon>
        <taxon>rosids</taxon>
        <taxon>malvids</taxon>
        <taxon>Malvales</taxon>
        <taxon>Malvaceae</taxon>
        <taxon>Malvoideae</taxon>
        <taxon>Gossypium</taxon>
    </lineage>
</organism>
<dbReference type="InterPro" id="IPR036397">
    <property type="entry name" value="RNaseH_sf"/>
</dbReference>
<feature type="non-terminal residue" evidence="2">
    <location>
        <position position="1"/>
    </location>
</feature>
<dbReference type="PANTHER" id="PTHR47723">
    <property type="entry name" value="OS05G0353850 PROTEIN"/>
    <property type="match status" value="1"/>
</dbReference>
<dbReference type="GO" id="GO:0003676">
    <property type="term" value="F:nucleic acid binding"/>
    <property type="evidence" value="ECO:0007669"/>
    <property type="project" value="InterPro"/>
</dbReference>
<comment type="caution">
    <text evidence="2">The sequence shown here is derived from an EMBL/GenBank/DDBJ whole genome shotgun (WGS) entry which is preliminary data.</text>
</comment>
<reference evidence="2 3" key="1">
    <citation type="journal article" date="2019" name="Genome Biol. Evol.">
        <title>Insights into the evolution of the New World diploid cottons (Gossypium, subgenus Houzingenia) based on genome sequencing.</title>
        <authorList>
            <person name="Grover C.E."/>
            <person name="Arick M.A. 2nd"/>
            <person name="Thrash A."/>
            <person name="Conover J.L."/>
            <person name="Sanders W.S."/>
            <person name="Peterson D.G."/>
            <person name="Frelichowski J.E."/>
            <person name="Scheffler J.A."/>
            <person name="Scheffler B.E."/>
            <person name="Wendel J.F."/>
        </authorList>
    </citation>
    <scope>NUCLEOTIDE SEQUENCE [LARGE SCALE GENOMIC DNA]</scope>
    <source>
        <strain evidence="2">157</strain>
        <tissue evidence="2">Leaf</tissue>
    </source>
</reference>
<evidence type="ECO:0000313" key="3">
    <source>
        <dbReference type="Proteomes" id="UP000593572"/>
    </source>
</evidence>
<feature type="domain" description="RNase H type-1" evidence="1">
    <location>
        <begin position="1"/>
        <end position="75"/>
    </location>
</feature>
<evidence type="ECO:0000259" key="1">
    <source>
        <dbReference type="Pfam" id="PF13456"/>
    </source>
</evidence>
<gene>
    <name evidence="2" type="ORF">Golob_018239</name>
</gene>